<reference evidence="2" key="1">
    <citation type="submission" date="2021-02" db="EMBL/GenBank/DDBJ databases">
        <authorList>
            <person name="Dougan E. K."/>
            <person name="Rhodes N."/>
            <person name="Thang M."/>
            <person name="Chan C."/>
        </authorList>
    </citation>
    <scope>NUCLEOTIDE SEQUENCE</scope>
</reference>
<feature type="chain" id="PRO_5032675948" evidence="1">
    <location>
        <begin position="20"/>
        <end position="99"/>
    </location>
</feature>
<evidence type="ECO:0000313" key="2">
    <source>
        <dbReference type="EMBL" id="CAE8651580.1"/>
    </source>
</evidence>
<dbReference type="Proteomes" id="UP000626109">
    <property type="component" value="Unassembled WGS sequence"/>
</dbReference>
<proteinExistence type="predicted"/>
<name>A0A813IM67_POLGL</name>
<feature type="signal peptide" evidence="1">
    <location>
        <begin position="1"/>
        <end position="19"/>
    </location>
</feature>
<keyword evidence="1" id="KW-0732">Signal</keyword>
<gene>
    <name evidence="2" type="ORF">PGLA2088_LOCUS9114</name>
</gene>
<dbReference type="AlphaFoldDB" id="A0A813IM67"/>
<comment type="caution">
    <text evidence="2">The sequence shown here is derived from an EMBL/GenBank/DDBJ whole genome shotgun (WGS) entry which is preliminary data.</text>
</comment>
<organism evidence="2 3">
    <name type="scientific">Polarella glacialis</name>
    <name type="common">Dinoflagellate</name>
    <dbReference type="NCBI Taxonomy" id="89957"/>
    <lineage>
        <taxon>Eukaryota</taxon>
        <taxon>Sar</taxon>
        <taxon>Alveolata</taxon>
        <taxon>Dinophyceae</taxon>
        <taxon>Suessiales</taxon>
        <taxon>Suessiaceae</taxon>
        <taxon>Polarella</taxon>
    </lineage>
</organism>
<protein>
    <submittedName>
        <fullName evidence="2">Uncharacterized protein</fullName>
    </submittedName>
</protein>
<dbReference type="EMBL" id="CAJNNW010009956">
    <property type="protein sequence ID" value="CAE8651580.1"/>
    <property type="molecule type" value="Genomic_DNA"/>
</dbReference>
<evidence type="ECO:0000256" key="1">
    <source>
        <dbReference type="SAM" id="SignalP"/>
    </source>
</evidence>
<accession>A0A813IM67</accession>
<sequence>MLPPMFRLAVPCFAWAVMASDCGEGRCEQTADLASLMQLGKLGKEKAPRTSARFAPFPLVSHDITKVLSWLAPFGGVPGPVENFLEGAESDFQRLLISP</sequence>
<evidence type="ECO:0000313" key="3">
    <source>
        <dbReference type="Proteomes" id="UP000626109"/>
    </source>
</evidence>